<evidence type="ECO:0000313" key="11">
    <source>
        <dbReference type="EMBL" id="KAE9390491.1"/>
    </source>
</evidence>
<comment type="similarity">
    <text evidence="1 10">Belongs to the tannase family.</text>
</comment>
<sequence length="531" mass="58279">MAPLTSLGLLLSAFAFLRASAWDQEACESFTTLPSIPEDINATLTSTTWYAAGALFNETDPNTSLDSTGFLAFCRVQINITTSNSSLSKSEIWLPEAWNGRFFGFGNGASGGGFAWSELGYLGVNSGFAGHATNGGHSSNGSDASWALGHPEVLVDWHWRAMHQGTVAAKAIIASYYNTSEFNSYYGSCSAGGRQGFIEAERFPDDYDSYIIGSPALDDVRQSADALWVNQKFLPVNGSTWLSNDTWGLVHDELMRQCDGIDGVMDGVITDPDVCPFNPNTLLCRPGTTDTSKCLTFDQLGALNYYYTPWIDTNDTWVWPGFPYGNELVSNIQLDGGQYGQDGDFIRYTVVNDSSWTVDQINFTVVQLGEMTSGIQDSANNPNLEPLVSRGAKIAHFVGWNDQYISAHNSIRWHDEVDAYMTANTNYTTDDYYRLFVVPGMTHCSGGLGANVFGQPDSYVPATLPLSNDPQYNIVWANGNAPDEIIGTSYNFNNKSLGIDYQRPICPYPKKAIYDGSSDTNNATSFYCDYY</sequence>
<dbReference type="AlphaFoldDB" id="A0A6A4GXK2"/>
<keyword evidence="6 10" id="KW-0378">Hydrolase</keyword>
<dbReference type="GO" id="GO:0046872">
    <property type="term" value="F:metal ion binding"/>
    <property type="evidence" value="ECO:0007669"/>
    <property type="project" value="UniProtKB-KW"/>
</dbReference>
<dbReference type="Pfam" id="PF07519">
    <property type="entry name" value="Tannase"/>
    <property type="match status" value="1"/>
</dbReference>
<evidence type="ECO:0000313" key="12">
    <source>
        <dbReference type="Proteomes" id="UP000799118"/>
    </source>
</evidence>
<protein>
    <recommendedName>
        <fullName evidence="10">Carboxylic ester hydrolase</fullName>
        <ecNumber evidence="10">3.1.1.-</ecNumber>
    </recommendedName>
</protein>
<keyword evidence="7" id="KW-0106">Calcium</keyword>
<dbReference type="EC" id="3.1.1.-" evidence="10"/>
<keyword evidence="8" id="KW-1015">Disulfide bond</keyword>
<keyword evidence="4" id="KW-0479">Metal-binding</keyword>
<keyword evidence="3" id="KW-0624">Polysaccharide degradation</keyword>
<evidence type="ECO:0000256" key="8">
    <source>
        <dbReference type="ARBA" id="ARBA00023157"/>
    </source>
</evidence>
<dbReference type="GO" id="GO:0030600">
    <property type="term" value="F:feruloyl esterase activity"/>
    <property type="evidence" value="ECO:0007669"/>
    <property type="project" value="UniProtKB-EC"/>
</dbReference>
<evidence type="ECO:0000256" key="2">
    <source>
        <dbReference type="ARBA" id="ARBA00022487"/>
    </source>
</evidence>
<keyword evidence="3" id="KW-0119">Carbohydrate metabolism</keyword>
<dbReference type="PANTHER" id="PTHR33938:SF15">
    <property type="entry name" value="FERULOYL ESTERASE B-RELATED"/>
    <property type="match status" value="1"/>
</dbReference>
<keyword evidence="3" id="KW-0858">Xylan degradation</keyword>
<evidence type="ECO:0000256" key="9">
    <source>
        <dbReference type="ARBA" id="ARBA00034075"/>
    </source>
</evidence>
<keyword evidence="12" id="KW-1185">Reference proteome</keyword>
<evidence type="ECO:0000256" key="3">
    <source>
        <dbReference type="ARBA" id="ARBA00022651"/>
    </source>
</evidence>
<evidence type="ECO:0000256" key="5">
    <source>
        <dbReference type="ARBA" id="ARBA00022729"/>
    </source>
</evidence>
<proteinExistence type="inferred from homology"/>
<name>A0A6A4GXK2_9AGAR</name>
<keyword evidence="5 10" id="KW-0732">Signal</keyword>
<comment type="catalytic activity">
    <reaction evidence="9">
        <text>feruloyl-polysaccharide + H2O = ferulate + polysaccharide.</text>
        <dbReference type="EC" id="3.1.1.73"/>
    </reaction>
</comment>
<feature type="chain" id="PRO_5025705923" description="Carboxylic ester hydrolase" evidence="10">
    <location>
        <begin position="22"/>
        <end position="531"/>
    </location>
</feature>
<evidence type="ECO:0000256" key="1">
    <source>
        <dbReference type="ARBA" id="ARBA00006249"/>
    </source>
</evidence>
<gene>
    <name evidence="11" type="ORF">BT96DRAFT_833381</name>
</gene>
<evidence type="ECO:0000256" key="7">
    <source>
        <dbReference type="ARBA" id="ARBA00022837"/>
    </source>
</evidence>
<feature type="signal peptide" evidence="10">
    <location>
        <begin position="1"/>
        <end position="21"/>
    </location>
</feature>
<accession>A0A6A4GXK2</accession>
<reference evidence="11" key="1">
    <citation type="journal article" date="2019" name="Environ. Microbiol.">
        <title>Fungal ecological strategies reflected in gene transcription - a case study of two litter decomposers.</title>
        <authorList>
            <person name="Barbi F."/>
            <person name="Kohler A."/>
            <person name="Barry K."/>
            <person name="Baskaran P."/>
            <person name="Daum C."/>
            <person name="Fauchery L."/>
            <person name="Ihrmark K."/>
            <person name="Kuo A."/>
            <person name="LaButti K."/>
            <person name="Lipzen A."/>
            <person name="Morin E."/>
            <person name="Grigoriev I.V."/>
            <person name="Henrissat B."/>
            <person name="Lindahl B."/>
            <person name="Martin F."/>
        </authorList>
    </citation>
    <scope>NUCLEOTIDE SEQUENCE</scope>
    <source>
        <strain evidence="11">JB14</strain>
    </source>
</reference>
<dbReference type="PANTHER" id="PTHR33938">
    <property type="entry name" value="FERULOYL ESTERASE B-RELATED"/>
    <property type="match status" value="1"/>
</dbReference>
<dbReference type="SUPFAM" id="SSF53474">
    <property type="entry name" value="alpha/beta-Hydrolases"/>
    <property type="match status" value="1"/>
</dbReference>
<dbReference type="EMBL" id="ML769656">
    <property type="protein sequence ID" value="KAE9390491.1"/>
    <property type="molecule type" value="Genomic_DNA"/>
</dbReference>
<keyword evidence="2" id="KW-0719">Serine esterase</keyword>
<dbReference type="Proteomes" id="UP000799118">
    <property type="component" value="Unassembled WGS sequence"/>
</dbReference>
<dbReference type="InterPro" id="IPR029058">
    <property type="entry name" value="AB_hydrolase_fold"/>
</dbReference>
<dbReference type="OrthoDB" id="3039123at2759"/>
<evidence type="ECO:0000256" key="6">
    <source>
        <dbReference type="ARBA" id="ARBA00022801"/>
    </source>
</evidence>
<organism evidence="11 12">
    <name type="scientific">Gymnopus androsaceus JB14</name>
    <dbReference type="NCBI Taxonomy" id="1447944"/>
    <lineage>
        <taxon>Eukaryota</taxon>
        <taxon>Fungi</taxon>
        <taxon>Dikarya</taxon>
        <taxon>Basidiomycota</taxon>
        <taxon>Agaricomycotina</taxon>
        <taxon>Agaricomycetes</taxon>
        <taxon>Agaricomycetidae</taxon>
        <taxon>Agaricales</taxon>
        <taxon>Marasmiineae</taxon>
        <taxon>Omphalotaceae</taxon>
        <taxon>Gymnopus</taxon>
    </lineage>
</organism>
<dbReference type="GO" id="GO:0045493">
    <property type="term" value="P:xylan catabolic process"/>
    <property type="evidence" value="ECO:0007669"/>
    <property type="project" value="UniProtKB-KW"/>
</dbReference>
<evidence type="ECO:0000256" key="4">
    <source>
        <dbReference type="ARBA" id="ARBA00022723"/>
    </source>
</evidence>
<evidence type="ECO:0000256" key="10">
    <source>
        <dbReference type="RuleBase" id="RU361238"/>
    </source>
</evidence>
<dbReference type="InterPro" id="IPR011118">
    <property type="entry name" value="Tannase/feruloyl_esterase"/>
</dbReference>